<dbReference type="Proteomes" id="UP000185557">
    <property type="component" value="Unassembled WGS sequence"/>
</dbReference>
<dbReference type="InterPro" id="IPR020835">
    <property type="entry name" value="Catalase_sf"/>
</dbReference>
<dbReference type="STRING" id="549789.NIES30_25540"/>
<evidence type="ECO:0000313" key="2">
    <source>
        <dbReference type="Proteomes" id="UP000185557"/>
    </source>
</evidence>
<protein>
    <recommendedName>
        <fullName evidence="3">Catalase</fullName>
    </recommendedName>
</protein>
<proteinExistence type="predicted"/>
<evidence type="ECO:0000313" key="1">
    <source>
        <dbReference type="EMBL" id="OKH43153.1"/>
    </source>
</evidence>
<dbReference type="PANTHER" id="PTHR36195">
    <property type="entry name" value="DOMAIN PROTEIN, PUTATIVE (AFU_ORTHOLOGUE AFUA_5G01990)-RELATED-RELATED"/>
    <property type="match status" value="1"/>
</dbReference>
<name>A0A1U7IY18_9CYAN</name>
<sequence length="353" mass="39691">MIPTNELELGQEYPPASEKQTIAAIIKLSQDLLNKTADPVQRQQHPKSHGCVKAEFIVEDAPEHLKVGMFTKPCTYPAWVRFSNGSSNIQPDAKGDVRGMALKLVGVPGEKLLDGERDATTQDFILINHPVLFLEDAQDTLAISKALLAVKNMPVAFLKPLPFLLMYAPSHRKQVGILKAIRQKSVTNLLQIQYWSTTPYKLGAHAIKFAAVPRGLQPTGDSQPAPTSDIFLREAMVKQLSHQDVFFDFMVQVQTDAAHMPIEDATVEWSEADSPFIKVATIRISSQQFDTKARNEFDENLSFNPWHALPDHRPLGGVNRVRKEVYQAISRLRHQLNQENRQEPTDKDFDNQP</sequence>
<dbReference type="GO" id="GO:0020037">
    <property type="term" value="F:heme binding"/>
    <property type="evidence" value="ECO:0007669"/>
    <property type="project" value="InterPro"/>
</dbReference>
<organism evidence="1 2">
    <name type="scientific">Phormidium tenue NIES-30</name>
    <dbReference type="NCBI Taxonomy" id="549789"/>
    <lineage>
        <taxon>Bacteria</taxon>
        <taxon>Bacillati</taxon>
        <taxon>Cyanobacteriota</taxon>
        <taxon>Cyanophyceae</taxon>
        <taxon>Oscillatoriophycideae</taxon>
        <taxon>Oscillatoriales</taxon>
        <taxon>Oscillatoriaceae</taxon>
        <taxon>Phormidium</taxon>
    </lineage>
</organism>
<dbReference type="EMBL" id="MRCG01000037">
    <property type="protein sequence ID" value="OKH43153.1"/>
    <property type="molecule type" value="Genomic_DNA"/>
</dbReference>
<accession>A0A1U7IY18</accession>
<dbReference type="RefSeq" id="WP_073611281.1">
    <property type="nucleotide sequence ID" value="NZ_MRCG01000037.1"/>
</dbReference>
<reference evidence="1 2" key="1">
    <citation type="submission" date="2016-11" db="EMBL/GenBank/DDBJ databases">
        <title>Draft Genome Sequences of Nine Cyanobacterial Strains from Diverse Habitats.</title>
        <authorList>
            <person name="Zhu T."/>
            <person name="Hou S."/>
            <person name="Lu X."/>
            <person name="Hess W.R."/>
        </authorList>
    </citation>
    <scope>NUCLEOTIDE SEQUENCE [LARGE SCALE GENOMIC DNA]</scope>
    <source>
        <strain evidence="1 2">NIES-30</strain>
    </source>
</reference>
<evidence type="ECO:0008006" key="3">
    <source>
        <dbReference type="Google" id="ProtNLM"/>
    </source>
</evidence>
<dbReference type="CDD" id="cd08152">
    <property type="entry name" value="y4iL_like"/>
    <property type="match status" value="1"/>
</dbReference>
<dbReference type="SUPFAM" id="SSF56634">
    <property type="entry name" value="Heme-dependent catalase-like"/>
    <property type="match status" value="1"/>
</dbReference>
<dbReference type="OrthoDB" id="336698at2"/>
<dbReference type="AlphaFoldDB" id="A0A1U7IY18"/>
<comment type="caution">
    <text evidence="1">The sequence shown here is derived from an EMBL/GenBank/DDBJ whole genome shotgun (WGS) entry which is preliminary data.</text>
</comment>
<keyword evidence="2" id="KW-1185">Reference proteome</keyword>
<dbReference type="PANTHER" id="PTHR36195:SF4">
    <property type="entry name" value="DOMAIN PROTEIN, PUTATIVE (AFU_ORTHOLOGUE AFUA_5G01990)-RELATED"/>
    <property type="match status" value="1"/>
</dbReference>
<dbReference type="Gene3D" id="2.40.180.10">
    <property type="entry name" value="Catalase core domain"/>
    <property type="match status" value="1"/>
</dbReference>
<gene>
    <name evidence="1" type="ORF">NIES30_25540</name>
</gene>